<dbReference type="SMART" id="SM01149">
    <property type="entry name" value="DUF1237"/>
    <property type="match status" value="1"/>
</dbReference>
<dbReference type="PANTHER" id="PTHR31047:SF0">
    <property type="entry name" value="MEIOTICALLY UP-REGULATED GENE 157 PROTEIN"/>
    <property type="match status" value="1"/>
</dbReference>
<dbReference type="Gene3D" id="1.50.10.10">
    <property type="match status" value="1"/>
</dbReference>
<reference evidence="1 2" key="1">
    <citation type="submission" date="2019-01" db="EMBL/GenBank/DDBJ databases">
        <title>Draft Genome Sequences of Helcococcus ovis Strains Isolated from the Uterus and Vagina of Dairy Cows with Metritis.</title>
        <authorList>
            <person name="Cunha F."/>
            <person name="Jeon S.J."/>
            <person name="Kutzer P."/>
            <person name="Galvao K.N."/>
        </authorList>
    </citation>
    <scope>NUCLEOTIDE SEQUENCE [LARGE SCALE GENOMIC DNA]</scope>
    <source>
        <strain evidence="1 2">KG-37</strain>
    </source>
</reference>
<dbReference type="InterPro" id="IPR008313">
    <property type="entry name" value="GH125"/>
</dbReference>
<dbReference type="EMBL" id="SCFR01000028">
    <property type="protein sequence ID" value="TFF64854.1"/>
    <property type="molecule type" value="Genomic_DNA"/>
</dbReference>
<keyword evidence="2" id="KW-1185">Reference proteome</keyword>
<gene>
    <name evidence="1" type="ORF">EQF91_07080</name>
</gene>
<evidence type="ECO:0000313" key="1">
    <source>
        <dbReference type="EMBL" id="TFF64854.1"/>
    </source>
</evidence>
<dbReference type="Pfam" id="PF06824">
    <property type="entry name" value="Glyco_hydro_125"/>
    <property type="match status" value="1"/>
</dbReference>
<dbReference type="Proteomes" id="UP000297454">
    <property type="component" value="Unassembled WGS sequence"/>
</dbReference>
<dbReference type="AlphaFoldDB" id="A0A4R9C1N7"/>
<dbReference type="InterPro" id="IPR012341">
    <property type="entry name" value="6hp_glycosidase-like_sf"/>
</dbReference>
<dbReference type="InterPro" id="IPR008928">
    <property type="entry name" value="6-hairpin_glycosidase_sf"/>
</dbReference>
<dbReference type="GO" id="GO:0005975">
    <property type="term" value="P:carbohydrate metabolic process"/>
    <property type="evidence" value="ECO:0007669"/>
    <property type="project" value="InterPro"/>
</dbReference>
<sequence length="429" mass="49859">MGGLMKNIVNELIEFVENSTLSTKLKAMFKNAIQNTFTTTIKITDREDAFVLTGDIPAMWLRDSSAQIRPLFYIESNEADELIKKVIKRQWFCIEKDTYANAFNETGDDSKWTHDDITDFDSPWVWERKYELDSIAYMFQLLHMYYEKTKDASIIDNHIAKWMEVLVDQLILEQNHENSPYRFERPNPWAPSDSLRKSNMGTPVGFTGMSWSGFRPSDDSCELQYLIPANAFTVVSLNKTVEMLEEINFKNTELIEKMKKLSSEINDGIKKYGMMKNEKFGEIFAYEVDGLGNQLFMDDANVPSLLSLPYLGYISKNDDIYLNTRKAVLSELNPYFYEGKAAKGVGSPHTPERYIWHIALSIQLMTSTDKEEIEQILRWFETTDADTNLLHEGFDVDDPFKFTREWFSWSNSMFCEAILTYLGKKIIRK</sequence>
<accession>A0A4R9C1N7</accession>
<dbReference type="GO" id="GO:0016787">
    <property type="term" value="F:hydrolase activity"/>
    <property type="evidence" value="ECO:0007669"/>
    <property type="project" value="UniProtKB-KW"/>
</dbReference>
<proteinExistence type="predicted"/>
<evidence type="ECO:0000313" key="2">
    <source>
        <dbReference type="Proteomes" id="UP000297454"/>
    </source>
</evidence>
<name>A0A4R9C1N7_9FIRM</name>
<keyword evidence="1" id="KW-0378">Hydrolase</keyword>
<dbReference type="SUPFAM" id="SSF48208">
    <property type="entry name" value="Six-hairpin glycosidases"/>
    <property type="match status" value="1"/>
</dbReference>
<protein>
    <submittedName>
        <fullName evidence="1">Glycoside hydrolase family 125 protein</fullName>
    </submittedName>
</protein>
<comment type="caution">
    <text evidence="1">The sequence shown here is derived from an EMBL/GenBank/DDBJ whole genome shotgun (WGS) entry which is preliminary data.</text>
</comment>
<dbReference type="PANTHER" id="PTHR31047">
    <property type="entry name" value="MEIOTICALLY UP-REGULATED GENE 157 PROTEIN"/>
    <property type="match status" value="1"/>
</dbReference>
<dbReference type="PIRSF" id="PIRSF028846">
    <property type="entry name" value="UCP028846"/>
    <property type="match status" value="1"/>
</dbReference>
<organism evidence="1 2">
    <name type="scientific">Helcococcus ovis</name>
    <dbReference type="NCBI Taxonomy" id="72026"/>
    <lineage>
        <taxon>Bacteria</taxon>
        <taxon>Bacillati</taxon>
        <taxon>Bacillota</taxon>
        <taxon>Tissierellia</taxon>
        <taxon>Tissierellales</taxon>
        <taxon>Peptoniphilaceae</taxon>
        <taxon>Helcococcus</taxon>
    </lineage>
</organism>